<keyword evidence="4" id="KW-0233">DNA recombination</keyword>
<evidence type="ECO:0008006" key="9">
    <source>
        <dbReference type="Google" id="ProtNLM"/>
    </source>
</evidence>
<sequence>MQVRWNFKLKPNKTHVKTMERWLITLRKHRNYALREREQGYSTNNQDVVEEIVYAFGSYCDLETRVEYGACCPLTCPVLKHGVVPEKLSIAFKNTKEKFDTKTGKLLKPSIVKWDDASGIQKKVTTELRGKSPYFGEIYSAVLQGNLERLDDAYTNFFKHGRGYPGYVTRLDSFEYKPGQAKIGLTNKNYATAYLPGIGNVKFHNSRKKEFDTVTDVRSVTVSREATYWFISIIVEIPDLIQEQMPLEKVKSVVGIDVGVNKLVASSDGSFAENTKPATNKKTARRLAMRQRSIARKVKGSKNRKKAVIKLARTKHKIAASRNGRNWKVANDIVKTADVVVREDLKIKNMVKRAKPKHDGKGGYVMNGASAKSGLNKVILDCGWGDIFNKIAWLALKAGKHVIAVNPKHTSQECPACGHIDKANREGEKFLCTNCGHTDHADTKASRTIALKAGLDFPKNKKSLRADCAKVTPRSHQHKVVEPRNHTYGVSGTQLSLFDTTDYHSLDNRITKKYGRKS</sequence>
<feature type="domain" description="Probable transposase IS891/IS1136/IS1341" evidence="5">
    <location>
        <begin position="241"/>
        <end position="353"/>
    </location>
</feature>
<dbReference type="GO" id="GO:0032196">
    <property type="term" value="P:transposition"/>
    <property type="evidence" value="ECO:0007669"/>
    <property type="project" value="UniProtKB-KW"/>
</dbReference>
<dbReference type="Pfam" id="PF01385">
    <property type="entry name" value="OrfB_IS605"/>
    <property type="match status" value="1"/>
</dbReference>
<comment type="similarity">
    <text evidence="1">In the C-terminal section; belongs to the transposase 35 family.</text>
</comment>
<feature type="domain" description="Cas12f1-like TNB" evidence="6">
    <location>
        <begin position="384"/>
        <end position="449"/>
    </location>
</feature>
<evidence type="ECO:0000256" key="1">
    <source>
        <dbReference type="ARBA" id="ARBA00008761"/>
    </source>
</evidence>
<reference evidence="7" key="1">
    <citation type="submission" date="2018-12" db="EMBL/GenBank/DDBJ databases">
        <authorList>
            <person name="Will S."/>
            <person name="Neumann-Schaal M."/>
            <person name="Henke P."/>
        </authorList>
    </citation>
    <scope>NUCLEOTIDE SEQUENCE</scope>
    <source>
        <strain evidence="7">PCC 7102</strain>
    </source>
</reference>
<dbReference type="EMBL" id="RSCL01000008">
    <property type="protein sequence ID" value="RUT05543.1"/>
    <property type="molecule type" value="Genomic_DNA"/>
</dbReference>
<organism evidence="7 8">
    <name type="scientific">Dulcicalothrix desertica PCC 7102</name>
    <dbReference type="NCBI Taxonomy" id="232991"/>
    <lineage>
        <taxon>Bacteria</taxon>
        <taxon>Bacillati</taxon>
        <taxon>Cyanobacteriota</taxon>
        <taxon>Cyanophyceae</taxon>
        <taxon>Nostocales</taxon>
        <taxon>Calotrichaceae</taxon>
        <taxon>Dulcicalothrix</taxon>
    </lineage>
</organism>
<protein>
    <recommendedName>
        <fullName evidence="9">Transposase</fullName>
    </recommendedName>
</protein>
<evidence type="ECO:0000256" key="2">
    <source>
        <dbReference type="ARBA" id="ARBA00022578"/>
    </source>
</evidence>
<accession>A0A433VHF2</accession>
<dbReference type="AlphaFoldDB" id="A0A433VHF2"/>
<comment type="caution">
    <text evidence="7">The sequence shown here is derived from an EMBL/GenBank/DDBJ whole genome shotgun (WGS) entry which is preliminary data.</text>
</comment>
<dbReference type="Proteomes" id="UP000271624">
    <property type="component" value="Unassembled WGS sequence"/>
</dbReference>
<name>A0A433VHF2_9CYAN</name>
<evidence type="ECO:0000313" key="7">
    <source>
        <dbReference type="EMBL" id="RUT05543.1"/>
    </source>
</evidence>
<dbReference type="GO" id="GO:0006310">
    <property type="term" value="P:DNA recombination"/>
    <property type="evidence" value="ECO:0007669"/>
    <property type="project" value="UniProtKB-KW"/>
</dbReference>
<keyword evidence="2" id="KW-0815">Transposition</keyword>
<reference evidence="7" key="2">
    <citation type="journal article" date="2019" name="Genome Biol. Evol.">
        <title>Day and night: Metabolic profiles and evolutionary relationships of six axenic non-marine cyanobacteria.</title>
        <authorList>
            <person name="Will S.E."/>
            <person name="Henke P."/>
            <person name="Boedeker C."/>
            <person name="Huang S."/>
            <person name="Brinkmann H."/>
            <person name="Rohde M."/>
            <person name="Jarek M."/>
            <person name="Friedl T."/>
            <person name="Seufert S."/>
            <person name="Schumacher M."/>
            <person name="Overmann J."/>
            <person name="Neumann-Schaal M."/>
            <person name="Petersen J."/>
        </authorList>
    </citation>
    <scope>NUCLEOTIDE SEQUENCE [LARGE SCALE GENOMIC DNA]</scope>
    <source>
        <strain evidence="7">PCC 7102</strain>
    </source>
</reference>
<dbReference type="Pfam" id="PF07282">
    <property type="entry name" value="Cas12f1-like_TNB"/>
    <property type="match status" value="1"/>
</dbReference>
<keyword evidence="8" id="KW-1185">Reference proteome</keyword>
<gene>
    <name evidence="7" type="ORF">DSM106972_035500</name>
</gene>
<evidence type="ECO:0000256" key="3">
    <source>
        <dbReference type="ARBA" id="ARBA00023125"/>
    </source>
</evidence>
<dbReference type="NCBIfam" id="NF040570">
    <property type="entry name" value="guided_TnpB"/>
    <property type="match status" value="1"/>
</dbReference>
<dbReference type="InterPro" id="IPR001959">
    <property type="entry name" value="Transposase"/>
</dbReference>
<keyword evidence="3" id="KW-0238">DNA-binding</keyword>
<evidence type="ECO:0000259" key="5">
    <source>
        <dbReference type="Pfam" id="PF01385"/>
    </source>
</evidence>
<evidence type="ECO:0000256" key="4">
    <source>
        <dbReference type="ARBA" id="ARBA00023172"/>
    </source>
</evidence>
<evidence type="ECO:0000259" key="6">
    <source>
        <dbReference type="Pfam" id="PF07282"/>
    </source>
</evidence>
<dbReference type="InterPro" id="IPR010095">
    <property type="entry name" value="Cas12f1-like_TNB"/>
</dbReference>
<evidence type="ECO:0000313" key="8">
    <source>
        <dbReference type="Proteomes" id="UP000271624"/>
    </source>
</evidence>
<dbReference type="GO" id="GO:0003677">
    <property type="term" value="F:DNA binding"/>
    <property type="evidence" value="ECO:0007669"/>
    <property type="project" value="UniProtKB-KW"/>
</dbReference>
<dbReference type="RefSeq" id="WP_233787122.1">
    <property type="nucleotide sequence ID" value="NZ_RSCL01000008.1"/>
</dbReference>
<proteinExistence type="inferred from homology"/>